<proteinExistence type="predicted"/>
<dbReference type="EMBL" id="LR031873">
    <property type="protein sequence ID" value="VDD09680.1"/>
    <property type="molecule type" value="Genomic_DNA"/>
</dbReference>
<evidence type="ECO:0000313" key="1">
    <source>
        <dbReference type="EMBL" id="VDD09680.1"/>
    </source>
</evidence>
<organism evidence="1">
    <name type="scientific">Brassica oleracea</name>
    <name type="common">Wild cabbage</name>
    <dbReference type="NCBI Taxonomy" id="3712"/>
    <lineage>
        <taxon>Eukaryota</taxon>
        <taxon>Viridiplantae</taxon>
        <taxon>Streptophyta</taxon>
        <taxon>Embryophyta</taxon>
        <taxon>Tracheophyta</taxon>
        <taxon>Spermatophyta</taxon>
        <taxon>Magnoliopsida</taxon>
        <taxon>eudicotyledons</taxon>
        <taxon>Gunneridae</taxon>
        <taxon>Pentapetalae</taxon>
        <taxon>rosids</taxon>
        <taxon>malvids</taxon>
        <taxon>Brassicales</taxon>
        <taxon>Brassicaceae</taxon>
        <taxon>Brassiceae</taxon>
        <taxon>Brassica</taxon>
    </lineage>
</organism>
<name>A0A3P6C641_BRAOL</name>
<accession>A0A3P6C641</accession>
<protein>
    <submittedName>
        <fullName evidence="1">Uncharacterized protein</fullName>
    </submittedName>
</protein>
<sequence>MLISRKLRSIVAIFRGMEADLTILIYLKYQETILHLVRFQSVKNAFGR</sequence>
<reference evidence="1" key="1">
    <citation type="submission" date="2018-11" db="EMBL/GenBank/DDBJ databases">
        <authorList>
            <consortium name="Genoscope - CEA"/>
            <person name="William W."/>
        </authorList>
    </citation>
    <scope>NUCLEOTIDE SEQUENCE</scope>
</reference>
<gene>
    <name evidence="1" type="ORF">BOLC4T25131H</name>
</gene>
<dbReference type="AlphaFoldDB" id="A0A3P6C641"/>